<gene>
    <name evidence="1" type="ORF">Salat_1667300</name>
</gene>
<dbReference type="Proteomes" id="UP001293254">
    <property type="component" value="Unassembled WGS sequence"/>
</dbReference>
<proteinExistence type="predicted"/>
<reference evidence="1" key="1">
    <citation type="submission" date="2020-06" db="EMBL/GenBank/DDBJ databases">
        <authorList>
            <person name="Li T."/>
            <person name="Hu X."/>
            <person name="Zhang T."/>
            <person name="Song X."/>
            <person name="Zhang H."/>
            <person name="Dai N."/>
            <person name="Sheng W."/>
            <person name="Hou X."/>
            <person name="Wei L."/>
        </authorList>
    </citation>
    <scope>NUCLEOTIDE SEQUENCE</scope>
    <source>
        <strain evidence="1">3651</strain>
        <tissue evidence="1">Leaf</tissue>
    </source>
</reference>
<dbReference type="AlphaFoldDB" id="A0AAE1Y7E9"/>
<reference evidence="1" key="2">
    <citation type="journal article" date="2024" name="Plant">
        <title>Genomic evolution and insights into agronomic trait innovations of Sesamum species.</title>
        <authorList>
            <person name="Miao H."/>
            <person name="Wang L."/>
            <person name="Qu L."/>
            <person name="Liu H."/>
            <person name="Sun Y."/>
            <person name="Le M."/>
            <person name="Wang Q."/>
            <person name="Wei S."/>
            <person name="Zheng Y."/>
            <person name="Lin W."/>
            <person name="Duan Y."/>
            <person name="Cao H."/>
            <person name="Xiong S."/>
            <person name="Wang X."/>
            <person name="Wei L."/>
            <person name="Li C."/>
            <person name="Ma Q."/>
            <person name="Ju M."/>
            <person name="Zhao R."/>
            <person name="Li G."/>
            <person name="Mu C."/>
            <person name="Tian Q."/>
            <person name="Mei H."/>
            <person name="Zhang T."/>
            <person name="Gao T."/>
            <person name="Zhang H."/>
        </authorList>
    </citation>
    <scope>NUCLEOTIDE SEQUENCE</scope>
    <source>
        <strain evidence="1">3651</strain>
    </source>
</reference>
<name>A0AAE1Y7E9_9LAMI</name>
<accession>A0AAE1Y7E9</accession>
<protein>
    <submittedName>
        <fullName evidence="1">Uncharacterized protein</fullName>
    </submittedName>
</protein>
<evidence type="ECO:0000313" key="1">
    <source>
        <dbReference type="EMBL" id="KAK4424737.1"/>
    </source>
</evidence>
<sequence>MPDHEGLSFGQRNLNYMLEKNLEIDFYEEKLHLLRKRYTTFKAILDDPAYHRCGDANGNSSRPFFSQMKMKMAMVVKRSQTTWQDPVPMEATTMNAISFSWVRPLQDLNQSM</sequence>
<comment type="caution">
    <text evidence="1">The sequence shown here is derived from an EMBL/GenBank/DDBJ whole genome shotgun (WGS) entry which is preliminary data.</text>
</comment>
<evidence type="ECO:0000313" key="2">
    <source>
        <dbReference type="Proteomes" id="UP001293254"/>
    </source>
</evidence>
<keyword evidence="2" id="KW-1185">Reference proteome</keyword>
<organism evidence="1 2">
    <name type="scientific">Sesamum alatum</name>
    <dbReference type="NCBI Taxonomy" id="300844"/>
    <lineage>
        <taxon>Eukaryota</taxon>
        <taxon>Viridiplantae</taxon>
        <taxon>Streptophyta</taxon>
        <taxon>Embryophyta</taxon>
        <taxon>Tracheophyta</taxon>
        <taxon>Spermatophyta</taxon>
        <taxon>Magnoliopsida</taxon>
        <taxon>eudicotyledons</taxon>
        <taxon>Gunneridae</taxon>
        <taxon>Pentapetalae</taxon>
        <taxon>asterids</taxon>
        <taxon>lamiids</taxon>
        <taxon>Lamiales</taxon>
        <taxon>Pedaliaceae</taxon>
        <taxon>Sesamum</taxon>
    </lineage>
</organism>
<dbReference type="EMBL" id="JACGWO010000006">
    <property type="protein sequence ID" value="KAK4424737.1"/>
    <property type="molecule type" value="Genomic_DNA"/>
</dbReference>